<evidence type="ECO:0000313" key="6">
    <source>
        <dbReference type="EMBL" id="GIG90666.1"/>
    </source>
</evidence>
<dbReference type="PANTHER" id="PTHR43132:SF8">
    <property type="entry name" value="HTH-TYPE TRANSCRIPTIONAL REGULATOR KMTR"/>
    <property type="match status" value="1"/>
</dbReference>
<name>A0ABQ4E7J8_9ACTN</name>
<dbReference type="InterPro" id="IPR001845">
    <property type="entry name" value="HTH_ArsR_DNA-bd_dom"/>
</dbReference>
<evidence type="ECO:0000256" key="4">
    <source>
        <dbReference type="SAM" id="MobiDB-lite"/>
    </source>
</evidence>
<organism evidence="6 7">
    <name type="scientific">Plantactinospora endophytica</name>
    <dbReference type="NCBI Taxonomy" id="673535"/>
    <lineage>
        <taxon>Bacteria</taxon>
        <taxon>Bacillati</taxon>
        <taxon>Actinomycetota</taxon>
        <taxon>Actinomycetes</taxon>
        <taxon>Micromonosporales</taxon>
        <taxon>Micromonosporaceae</taxon>
        <taxon>Plantactinospora</taxon>
    </lineage>
</organism>
<evidence type="ECO:0000256" key="1">
    <source>
        <dbReference type="ARBA" id="ARBA00023015"/>
    </source>
</evidence>
<dbReference type="Proteomes" id="UP000646749">
    <property type="component" value="Unassembled WGS sequence"/>
</dbReference>
<evidence type="ECO:0000313" key="7">
    <source>
        <dbReference type="Proteomes" id="UP000646749"/>
    </source>
</evidence>
<evidence type="ECO:0000256" key="2">
    <source>
        <dbReference type="ARBA" id="ARBA00023125"/>
    </source>
</evidence>
<dbReference type="Pfam" id="PF12840">
    <property type="entry name" value="HTH_20"/>
    <property type="match status" value="1"/>
</dbReference>
<evidence type="ECO:0000256" key="3">
    <source>
        <dbReference type="ARBA" id="ARBA00023163"/>
    </source>
</evidence>
<dbReference type="PANTHER" id="PTHR43132">
    <property type="entry name" value="ARSENICAL RESISTANCE OPERON REPRESSOR ARSR-RELATED"/>
    <property type="match status" value="1"/>
</dbReference>
<dbReference type="InterPro" id="IPR011991">
    <property type="entry name" value="ArsR-like_HTH"/>
</dbReference>
<dbReference type="EMBL" id="BONW01000028">
    <property type="protein sequence ID" value="GIG90666.1"/>
    <property type="molecule type" value="Genomic_DNA"/>
</dbReference>
<dbReference type="SMART" id="SM00418">
    <property type="entry name" value="HTH_ARSR"/>
    <property type="match status" value="1"/>
</dbReference>
<dbReference type="InterPro" id="IPR036390">
    <property type="entry name" value="WH_DNA-bd_sf"/>
</dbReference>
<dbReference type="CDD" id="cd00090">
    <property type="entry name" value="HTH_ARSR"/>
    <property type="match status" value="1"/>
</dbReference>
<proteinExistence type="predicted"/>
<feature type="region of interest" description="Disordered" evidence="4">
    <location>
        <begin position="324"/>
        <end position="355"/>
    </location>
</feature>
<gene>
    <name evidence="6" type="ORF">Pen02_56020</name>
</gene>
<keyword evidence="1" id="KW-0805">Transcription regulation</keyword>
<dbReference type="SUPFAM" id="SSF46785">
    <property type="entry name" value="Winged helix' DNA-binding domain"/>
    <property type="match status" value="1"/>
</dbReference>
<feature type="domain" description="HTH arsR-type" evidence="5">
    <location>
        <begin position="254"/>
        <end position="327"/>
    </location>
</feature>
<accession>A0ABQ4E7J8</accession>
<keyword evidence="3" id="KW-0804">Transcription</keyword>
<dbReference type="Gene3D" id="1.10.10.10">
    <property type="entry name" value="Winged helix-like DNA-binding domain superfamily/Winged helix DNA-binding domain"/>
    <property type="match status" value="1"/>
</dbReference>
<reference evidence="6 7" key="1">
    <citation type="submission" date="2021-01" db="EMBL/GenBank/DDBJ databases">
        <title>Whole genome shotgun sequence of Plantactinospora endophytica NBRC 110450.</title>
        <authorList>
            <person name="Komaki H."/>
            <person name="Tamura T."/>
        </authorList>
    </citation>
    <scope>NUCLEOTIDE SEQUENCE [LARGE SCALE GENOMIC DNA]</scope>
    <source>
        <strain evidence="6 7">NBRC 110450</strain>
    </source>
</reference>
<comment type="caution">
    <text evidence="6">The sequence shown here is derived from an EMBL/GenBank/DDBJ whole genome shotgun (WGS) entry which is preliminary data.</text>
</comment>
<keyword evidence="7" id="KW-1185">Reference proteome</keyword>
<dbReference type="InterPro" id="IPR036388">
    <property type="entry name" value="WH-like_DNA-bd_sf"/>
</dbReference>
<keyword evidence="2" id="KW-0238">DNA-binding</keyword>
<sequence length="355" mass="39253">MAMLRIYFTSDDIARTRVASGPDPLWELVLALQMLRPQRGDLLFTSWRQEATAALRRAALGPPLRLLLTLTPNVGYFPDFLNPVEAAHGLAYGLEAIRRTPKHLLTRDVRRLARSRPLPPPVHEVAAGSPQMLVELTDTMRACHEMMVEPYRRQVETAVDRDRTVRVNAFLRGGVEGLLQSLWPFALWSAGELRVPTHRHQEIHLGGRGLLLIPSYFCVSGPLTLLDPALPPVLSYPVERHPDVLPRRQPFRPEALSALVGNTRAAVLEAIGANPRTTEELARRVGISPGSASEHAGVLRRAGLVLSHRDRHRMQHHLTPLGRALFEHGTGGPSATSKHPPPAATPPDQRSRASP</sequence>
<evidence type="ECO:0000259" key="5">
    <source>
        <dbReference type="SMART" id="SM00418"/>
    </source>
</evidence>
<dbReference type="InterPro" id="IPR051011">
    <property type="entry name" value="Metal_resp_trans_reg"/>
</dbReference>
<protein>
    <submittedName>
        <fullName evidence="6">Transcriptional regulator</fullName>
    </submittedName>
</protein>